<evidence type="ECO:0000256" key="4">
    <source>
        <dbReference type="ARBA" id="ARBA00022692"/>
    </source>
</evidence>
<dbReference type="Proteomes" id="UP001381003">
    <property type="component" value="Chromosome"/>
</dbReference>
<evidence type="ECO:0000256" key="1">
    <source>
        <dbReference type="ARBA" id="ARBA00004651"/>
    </source>
</evidence>
<dbReference type="RefSeq" id="WP_068325672.1">
    <property type="nucleotide sequence ID" value="NZ_CP104874.1"/>
</dbReference>
<evidence type="ECO:0000256" key="5">
    <source>
        <dbReference type="ARBA" id="ARBA00022970"/>
    </source>
</evidence>
<evidence type="ECO:0000313" key="10">
    <source>
        <dbReference type="EMBL" id="WWF05731.1"/>
    </source>
</evidence>
<name>A0ABZ2FHL6_9MICO</name>
<feature type="transmembrane region" description="Helical" evidence="9">
    <location>
        <begin position="45"/>
        <end position="64"/>
    </location>
</feature>
<evidence type="ECO:0000256" key="3">
    <source>
        <dbReference type="ARBA" id="ARBA00022475"/>
    </source>
</evidence>
<keyword evidence="6 9" id="KW-1133">Transmembrane helix</keyword>
<dbReference type="PANTHER" id="PTHR11795">
    <property type="entry name" value="BRANCHED-CHAIN AMINO ACID TRANSPORT SYSTEM PERMEASE PROTEIN LIVH"/>
    <property type="match status" value="1"/>
</dbReference>
<evidence type="ECO:0000256" key="8">
    <source>
        <dbReference type="ARBA" id="ARBA00037998"/>
    </source>
</evidence>
<evidence type="ECO:0000256" key="7">
    <source>
        <dbReference type="ARBA" id="ARBA00023136"/>
    </source>
</evidence>
<comment type="subcellular location">
    <subcellularLocation>
        <location evidence="1">Cell membrane</location>
        <topology evidence="1">Multi-pass membrane protein</topology>
    </subcellularLocation>
</comment>
<evidence type="ECO:0000256" key="2">
    <source>
        <dbReference type="ARBA" id="ARBA00022448"/>
    </source>
</evidence>
<dbReference type="Pfam" id="PF02653">
    <property type="entry name" value="BPD_transp_2"/>
    <property type="match status" value="1"/>
</dbReference>
<sequence length="301" mass="30194">MTALTANFITDNGVTMIDGLATGVLLFVIALGLSLVFGVMDVLNLAHGAIYLVGAYVAVALIGGGSTMTLVAFGGAVLLAALIGGIGGWGLSAMVRPVAHRGHLDQALLTLGIALVVSDLVSMRFGNDVRSIPAPQGLDGSVTIFGQSYPLYRLVVIVVGALLAVAALYVIERTRVGSLVRASVVDPQMVSALGVDTKRLVTGVFAVGAALAAAGGVIGGPILSAYPGLDNRILLLGLVVVVIGGLGSVSGALVGALVIGQIETLGVSLLPDHASFLVFGAMGLVLLLRPQGLLGTKEAAA</sequence>
<feature type="transmembrane region" description="Helical" evidence="9">
    <location>
        <begin position="151"/>
        <end position="171"/>
    </location>
</feature>
<protein>
    <submittedName>
        <fullName evidence="10">Branched-chain amino acid ABC transporter permease</fullName>
    </submittedName>
</protein>
<dbReference type="InterPro" id="IPR001851">
    <property type="entry name" value="ABC_transp_permease"/>
</dbReference>
<keyword evidence="7 9" id="KW-0472">Membrane</keyword>
<feature type="transmembrane region" description="Helical" evidence="9">
    <location>
        <begin position="107"/>
        <end position="125"/>
    </location>
</feature>
<keyword evidence="3" id="KW-1003">Cell membrane</keyword>
<comment type="similarity">
    <text evidence="8">Belongs to the binding-protein-dependent transport system permease family. LivHM subfamily.</text>
</comment>
<dbReference type="InterPro" id="IPR052157">
    <property type="entry name" value="BCAA_transport_permease"/>
</dbReference>
<organism evidence="10 11">
    <name type="scientific">Janibacter terrae</name>
    <dbReference type="NCBI Taxonomy" id="103817"/>
    <lineage>
        <taxon>Bacteria</taxon>
        <taxon>Bacillati</taxon>
        <taxon>Actinomycetota</taxon>
        <taxon>Actinomycetes</taxon>
        <taxon>Micrococcales</taxon>
        <taxon>Intrasporangiaceae</taxon>
        <taxon>Janibacter</taxon>
    </lineage>
</organism>
<feature type="transmembrane region" description="Helical" evidence="9">
    <location>
        <begin position="70"/>
        <end position="95"/>
    </location>
</feature>
<feature type="transmembrane region" description="Helical" evidence="9">
    <location>
        <begin position="20"/>
        <end position="38"/>
    </location>
</feature>
<feature type="transmembrane region" description="Helical" evidence="9">
    <location>
        <begin position="235"/>
        <end position="258"/>
    </location>
</feature>
<gene>
    <name evidence="10" type="ORF">N5P18_02325</name>
</gene>
<feature type="transmembrane region" description="Helical" evidence="9">
    <location>
        <begin position="270"/>
        <end position="288"/>
    </location>
</feature>
<dbReference type="PANTHER" id="PTHR11795:SF442">
    <property type="entry name" value="ABC TRANSPORTER ATP-BINDING PROTEIN"/>
    <property type="match status" value="1"/>
</dbReference>
<evidence type="ECO:0000313" key="11">
    <source>
        <dbReference type="Proteomes" id="UP001381003"/>
    </source>
</evidence>
<dbReference type="EMBL" id="CP104874">
    <property type="protein sequence ID" value="WWF05731.1"/>
    <property type="molecule type" value="Genomic_DNA"/>
</dbReference>
<accession>A0ABZ2FHL6</accession>
<evidence type="ECO:0000256" key="6">
    <source>
        <dbReference type="ARBA" id="ARBA00022989"/>
    </source>
</evidence>
<proteinExistence type="inferred from homology"/>
<feature type="transmembrane region" description="Helical" evidence="9">
    <location>
        <begin position="200"/>
        <end position="223"/>
    </location>
</feature>
<reference evidence="10 11" key="1">
    <citation type="submission" date="2022-09" db="EMBL/GenBank/DDBJ databases">
        <title>Complete genome sequence of Janibacter terrae strain COS04-44, PCL-degrading bacteria isolated from oil spilled coast.</title>
        <authorList>
            <person name="Park H."/>
            <person name="Kim J.Y."/>
            <person name="An S.H."/>
            <person name="Lee C.M."/>
            <person name="Weon H.-Y."/>
        </authorList>
    </citation>
    <scope>NUCLEOTIDE SEQUENCE [LARGE SCALE GENOMIC DNA]</scope>
    <source>
        <strain evidence="10 11">COS04-44</strain>
    </source>
</reference>
<keyword evidence="5" id="KW-0029">Amino-acid transport</keyword>
<evidence type="ECO:0000256" key="9">
    <source>
        <dbReference type="SAM" id="Phobius"/>
    </source>
</evidence>
<keyword evidence="11" id="KW-1185">Reference proteome</keyword>
<keyword evidence="2" id="KW-0813">Transport</keyword>
<keyword evidence="4 9" id="KW-0812">Transmembrane</keyword>
<dbReference type="CDD" id="cd06582">
    <property type="entry name" value="TM_PBP1_LivH_like"/>
    <property type="match status" value="1"/>
</dbReference>